<dbReference type="Proteomes" id="UP001165287">
    <property type="component" value="Unassembled WGS sequence"/>
</dbReference>
<sequence>MTNENWKEPTDHNAKGIVGKAYLDIDRVLNVSDYKKEARSTSKNQENE</sequence>
<protein>
    <submittedName>
        <fullName evidence="1">Uncharacterized protein</fullName>
    </submittedName>
</protein>
<reference evidence="1" key="1">
    <citation type="submission" date="2024-05" db="EMBL/GenBank/DDBJ databases">
        <title>Metabacillus sp. nov., isolated from the rhizosphere soil of tomato plants.</title>
        <authorList>
            <person name="Ma R."/>
        </authorList>
    </citation>
    <scope>NUCLEOTIDE SEQUENCE</scope>
    <source>
        <strain evidence="1">DBTR6</strain>
    </source>
</reference>
<proteinExistence type="predicted"/>
<evidence type="ECO:0000313" key="1">
    <source>
        <dbReference type="EMBL" id="MBZ5749284.1"/>
    </source>
</evidence>
<organism evidence="1 2">
    <name type="scientific">Metabacillus rhizolycopersici</name>
    <dbReference type="NCBI Taxonomy" id="2875709"/>
    <lineage>
        <taxon>Bacteria</taxon>
        <taxon>Bacillati</taxon>
        <taxon>Bacillota</taxon>
        <taxon>Bacilli</taxon>
        <taxon>Bacillales</taxon>
        <taxon>Bacillaceae</taxon>
        <taxon>Metabacillus</taxon>
    </lineage>
</organism>
<keyword evidence="2" id="KW-1185">Reference proteome</keyword>
<dbReference type="RefSeq" id="WP_224136886.1">
    <property type="nucleotide sequence ID" value="NZ_JAIQUM010000004.1"/>
</dbReference>
<name>A0ABS7UM49_9BACI</name>
<comment type="caution">
    <text evidence="1">The sequence shown here is derived from an EMBL/GenBank/DDBJ whole genome shotgun (WGS) entry which is preliminary data.</text>
</comment>
<gene>
    <name evidence="1" type="ORF">K9V48_03260</name>
</gene>
<accession>A0ABS7UM49</accession>
<evidence type="ECO:0000313" key="2">
    <source>
        <dbReference type="Proteomes" id="UP001165287"/>
    </source>
</evidence>
<dbReference type="EMBL" id="JAIQUM010000004">
    <property type="protein sequence ID" value="MBZ5749284.1"/>
    <property type="molecule type" value="Genomic_DNA"/>
</dbReference>